<comment type="subcellular location">
    <subcellularLocation>
        <location evidence="9">Cytoplasm</location>
    </subcellularLocation>
</comment>
<dbReference type="InterPro" id="IPR004372">
    <property type="entry name" value="Ac/propionate_kinase"/>
</dbReference>
<keyword evidence="12" id="KW-1185">Reference proteome</keyword>
<name>A0A1Y5S8C5_9RHOB</name>
<comment type="pathway">
    <text evidence="9">Metabolic intermediate biosynthesis; acetyl-CoA biosynthesis; acetyl-CoA from acetate: step 1/2.</text>
</comment>
<evidence type="ECO:0000256" key="9">
    <source>
        <dbReference type="HAMAP-Rule" id="MF_00020"/>
    </source>
</evidence>
<feature type="binding site" evidence="9">
    <location>
        <position position="370"/>
    </location>
    <ligand>
        <name>Mg(2+)</name>
        <dbReference type="ChEBI" id="CHEBI:18420"/>
    </ligand>
</feature>
<evidence type="ECO:0000256" key="3">
    <source>
        <dbReference type="ARBA" id="ARBA00022679"/>
    </source>
</evidence>
<dbReference type="EMBL" id="FWFQ01000009">
    <property type="protein sequence ID" value="SLN34737.1"/>
    <property type="molecule type" value="Genomic_DNA"/>
</dbReference>
<dbReference type="InterPro" id="IPR043129">
    <property type="entry name" value="ATPase_NBD"/>
</dbReference>
<comment type="function">
    <text evidence="9">Catalyzes the formation of acetyl phosphate from acetate and ATP. Can also catalyze the reverse reaction.</text>
</comment>
<sequence length="383" mass="39765">MSRAILVLNAGSSSLKFGLYDAETQSEILSGQAERIGAGPRIALAGEVQETGLPTEAGHGAVLAWVIARLLAQGADLEIAAVGHRIVHGGREYGAPCVLGPEDMARLEALVPLAPAHQPHNLAGVRAAQAALPQAVQVGCFDTAFHRSQPRLAQIFAIPRELTAEGILRYGFHGLSYEHIAAQLPVIAGKNVERAVVLHLGHGASACALRNGRSHATSMGFTALDGLVMGKRCGSIDPGVLLHLMREKGYGPGTLEALLGGQSGLLGVSGLSSDMRDLLASEAPEAREAVDLFVYRAVGCVAEMAAALGGIDALVFTAGIGEHAAPVRQAILEGCSWLGFTPDAVRNAEHGPEITAEGSAKRAFVIPTDEEGVIARHAARLLG</sequence>
<dbReference type="NCBIfam" id="TIGR00016">
    <property type="entry name" value="ackA"/>
    <property type="match status" value="1"/>
</dbReference>
<dbReference type="EC" id="2.7.2.1" evidence="9"/>
<dbReference type="Gene3D" id="3.30.420.40">
    <property type="match status" value="2"/>
</dbReference>
<dbReference type="GO" id="GO:0000287">
    <property type="term" value="F:magnesium ion binding"/>
    <property type="evidence" value="ECO:0007669"/>
    <property type="project" value="UniProtKB-UniRule"/>
</dbReference>
<dbReference type="PROSITE" id="PS01075">
    <property type="entry name" value="ACETATE_KINASE_1"/>
    <property type="match status" value="1"/>
</dbReference>
<dbReference type="GO" id="GO:0006085">
    <property type="term" value="P:acetyl-CoA biosynthetic process"/>
    <property type="evidence" value="ECO:0007669"/>
    <property type="project" value="UniProtKB-UniRule"/>
</dbReference>
<keyword evidence="5 9" id="KW-0547">Nucleotide-binding</keyword>
<protein>
    <recommendedName>
        <fullName evidence="9">Acetate kinase</fullName>
        <ecNumber evidence="9">2.7.2.1</ecNumber>
    </recommendedName>
    <alternativeName>
        <fullName evidence="9">Acetokinase</fullName>
    </alternativeName>
</protein>
<dbReference type="PIRSF" id="PIRSF000722">
    <property type="entry name" value="Acetate_prop_kin"/>
    <property type="match status" value="1"/>
</dbReference>
<organism evidence="11 12">
    <name type="scientific">Pseudoruegeria aquimaris</name>
    <dbReference type="NCBI Taxonomy" id="393663"/>
    <lineage>
        <taxon>Bacteria</taxon>
        <taxon>Pseudomonadati</taxon>
        <taxon>Pseudomonadota</taxon>
        <taxon>Alphaproteobacteria</taxon>
        <taxon>Rhodobacterales</taxon>
        <taxon>Roseobacteraceae</taxon>
        <taxon>Pseudoruegeria</taxon>
    </lineage>
</organism>
<evidence type="ECO:0000313" key="11">
    <source>
        <dbReference type="EMBL" id="SLN34737.1"/>
    </source>
</evidence>
<evidence type="ECO:0000256" key="2">
    <source>
        <dbReference type="ARBA" id="ARBA00022490"/>
    </source>
</evidence>
<evidence type="ECO:0000256" key="7">
    <source>
        <dbReference type="ARBA" id="ARBA00022840"/>
    </source>
</evidence>
<comment type="subunit">
    <text evidence="9">Homodimer.</text>
</comment>
<dbReference type="RefSeq" id="WP_085868205.1">
    <property type="nucleotide sequence ID" value="NZ_FWFQ01000009.1"/>
</dbReference>
<evidence type="ECO:0000256" key="6">
    <source>
        <dbReference type="ARBA" id="ARBA00022777"/>
    </source>
</evidence>
<proteinExistence type="inferred from homology"/>
<reference evidence="11 12" key="1">
    <citation type="submission" date="2017-03" db="EMBL/GenBank/DDBJ databases">
        <authorList>
            <person name="Afonso C.L."/>
            <person name="Miller P.J."/>
            <person name="Scott M.A."/>
            <person name="Spackman E."/>
            <person name="Goraichik I."/>
            <person name="Dimitrov K.M."/>
            <person name="Suarez D.L."/>
            <person name="Swayne D.E."/>
        </authorList>
    </citation>
    <scope>NUCLEOTIDE SEQUENCE [LARGE SCALE GENOMIC DNA]</scope>
    <source>
        <strain evidence="11 12">CECT 7680</strain>
    </source>
</reference>
<comment type="cofactor">
    <cofactor evidence="9">
        <name>Mg(2+)</name>
        <dbReference type="ChEBI" id="CHEBI:18420"/>
    </cofactor>
    <cofactor evidence="9">
        <name>Mn(2+)</name>
        <dbReference type="ChEBI" id="CHEBI:29035"/>
    </cofactor>
    <text evidence="9">Mg(2+). Can also accept Mn(2+).</text>
</comment>
<keyword evidence="6 9" id="KW-0418">Kinase</keyword>
<keyword evidence="8 9" id="KW-0460">Magnesium</keyword>
<gene>
    <name evidence="9 11" type="primary">ackA</name>
    <name evidence="11" type="ORF">PSA7680_01633</name>
</gene>
<dbReference type="InterPro" id="IPR000890">
    <property type="entry name" value="Aliphatic_acid_kin_short-chain"/>
</dbReference>
<feature type="site" description="Transition state stabilizer" evidence="9">
    <location>
        <position position="173"/>
    </location>
</feature>
<keyword evidence="7 9" id="KW-0067">ATP-binding</keyword>
<dbReference type="GO" id="GO:0008776">
    <property type="term" value="F:acetate kinase activity"/>
    <property type="evidence" value="ECO:0007669"/>
    <property type="project" value="UniProtKB-UniRule"/>
</dbReference>
<keyword evidence="2 9" id="KW-0963">Cytoplasm</keyword>
<comment type="catalytic activity">
    <reaction evidence="9">
        <text>acetate + ATP = acetyl phosphate + ADP</text>
        <dbReference type="Rhea" id="RHEA:11352"/>
        <dbReference type="ChEBI" id="CHEBI:22191"/>
        <dbReference type="ChEBI" id="CHEBI:30089"/>
        <dbReference type="ChEBI" id="CHEBI:30616"/>
        <dbReference type="ChEBI" id="CHEBI:456216"/>
        <dbReference type="EC" id="2.7.2.1"/>
    </reaction>
</comment>
<feature type="binding site" evidence="9">
    <location>
        <position position="85"/>
    </location>
    <ligand>
        <name>substrate</name>
    </ligand>
</feature>
<evidence type="ECO:0000256" key="1">
    <source>
        <dbReference type="ARBA" id="ARBA00008748"/>
    </source>
</evidence>
<dbReference type="GO" id="GO:0005524">
    <property type="term" value="F:ATP binding"/>
    <property type="evidence" value="ECO:0007669"/>
    <property type="project" value="UniProtKB-KW"/>
</dbReference>
<dbReference type="GO" id="GO:0006083">
    <property type="term" value="P:acetate metabolic process"/>
    <property type="evidence" value="ECO:0007669"/>
    <property type="project" value="TreeGrafter"/>
</dbReference>
<dbReference type="Proteomes" id="UP000193409">
    <property type="component" value="Unassembled WGS sequence"/>
</dbReference>
<dbReference type="PRINTS" id="PR00471">
    <property type="entry name" value="ACETATEKNASE"/>
</dbReference>
<evidence type="ECO:0000256" key="4">
    <source>
        <dbReference type="ARBA" id="ARBA00022723"/>
    </source>
</evidence>
<accession>A0A1Y5S8C5</accession>
<feature type="active site" description="Proton donor/acceptor" evidence="9">
    <location>
        <position position="142"/>
    </location>
</feature>
<dbReference type="AlphaFoldDB" id="A0A1Y5S8C5"/>
<dbReference type="UniPathway" id="UPA00340">
    <property type="reaction ID" value="UER00458"/>
</dbReference>
<feature type="binding site" evidence="9">
    <location>
        <position position="9"/>
    </location>
    <ligand>
        <name>Mg(2+)</name>
        <dbReference type="ChEBI" id="CHEBI:18420"/>
    </ligand>
</feature>
<evidence type="ECO:0000256" key="5">
    <source>
        <dbReference type="ARBA" id="ARBA00022741"/>
    </source>
</evidence>
<dbReference type="OrthoDB" id="9802453at2"/>
<keyword evidence="3 9" id="KW-0808">Transferase</keyword>
<dbReference type="PANTHER" id="PTHR21060:SF21">
    <property type="entry name" value="ACETATE KINASE"/>
    <property type="match status" value="1"/>
</dbReference>
<feature type="binding site" evidence="9">
    <location>
        <position position="16"/>
    </location>
    <ligand>
        <name>ATP</name>
        <dbReference type="ChEBI" id="CHEBI:30616"/>
    </ligand>
</feature>
<evidence type="ECO:0000256" key="8">
    <source>
        <dbReference type="ARBA" id="ARBA00022842"/>
    </source>
</evidence>
<keyword evidence="4 9" id="KW-0479">Metal-binding</keyword>
<evidence type="ECO:0000313" key="12">
    <source>
        <dbReference type="Proteomes" id="UP000193409"/>
    </source>
</evidence>
<dbReference type="SUPFAM" id="SSF53067">
    <property type="entry name" value="Actin-like ATPase domain"/>
    <property type="match status" value="2"/>
</dbReference>
<dbReference type="PANTHER" id="PTHR21060">
    <property type="entry name" value="ACETATE KINASE"/>
    <property type="match status" value="1"/>
</dbReference>
<feature type="site" description="Transition state stabilizer" evidence="9">
    <location>
        <position position="232"/>
    </location>
</feature>
<feature type="binding site" evidence="9">
    <location>
        <begin position="319"/>
        <end position="323"/>
    </location>
    <ligand>
        <name>ATP</name>
        <dbReference type="ChEBI" id="CHEBI:30616"/>
    </ligand>
</feature>
<dbReference type="PROSITE" id="PS01076">
    <property type="entry name" value="ACETATE_KINASE_2"/>
    <property type="match status" value="1"/>
</dbReference>
<dbReference type="InterPro" id="IPR023865">
    <property type="entry name" value="Aliphatic_acid_kinase_CS"/>
</dbReference>
<dbReference type="Pfam" id="PF00871">
    <property type="entry name" value="Acetate_kinase"/>
    <property type="match status" value="1"/>
</dbReference>
<feature type="binding site" evidence="9">
    <location>
        <begin position="199"/>
        <end position="203"/>
    </location>
    <ligand>
        <name>ATP</name>
        <dbReference type="ChEBI" id="CHEBI:30616"/>
    </ligand>
</feature>
<dbReference type="HAMAP" id="MF_00020">
    <property type="entry name" value="Acetate_kinase"/>
    <property type="match status" value="1"/>
</dbReference>
<feature type="binding site" evidence="9">
    <location>
        <begin position="274"/>
        <end position="276"/>
    </location>
    <ligand>
        <name>ATP</name>
        <dbReference type="ChEBI" id="CHEBI:30616"/>
    </ligand>
</feature>
<dbReference type="GO" id="GO:0005829">
    <property type="term" value="C:cytosol"/>
    <property type="evidence" value="ECO:0007669"/>
    <property type="project" value="TreeGrafter"/>
</dbReference>
<evidence type="ECO:0000256" key="10">
    <source>
        <dbReference type="RuleBase" id="RU003835"/>
    </source>
</evidence>
<comment type="similarity">
    <text evidence="1 9 10">Belongs to the acetokinase family.</text>
</comment>